<dbReference type="PANTHER" id="PTHR11240:SF84">
    <property type="entry name" value="RIBONUCLEASE 1-LIKE"/>
    <property type="match status" value="1"/>
</dbReference>
<dbReference type="Gene3D" id="3.90.730.10">
    <property type="entry name" value="Ribonuclease T2-like"/>
    <property type="match status" value="1"/>
</dbReference>
<gene>
    <name evidence="3" type="ORF">F3Y22_tig00110562pilonHSYRG00061</name>
</gene>
<evidence type="ECO:0000256" key="2">
    <source>
        <dbReference type="RuleBase" id="RU004328"/>
    </source>
</evidence>
<evidence type="ECO:0000313" key="3">
    <source>
        <dbReference type="EMBL" id="KAE8700083.1"/>
    </source>
</evidence>
<dbReference type="GO" id="GO:0033897">
    <property type="term" value="F:ribonuclease T2 activity"/>
    <property type="evidence" value="ECO:0007669"/>
    <property type="project" value="InterPro"/>
</dbReference>
<organism evidence="3 4">
    <name type="scientific">Hibiscus syriacus</name>
    <name type="common">Rose of Sharon</name>
    <dbReference type="NCBI Taxonomy" id="106335"/>
    <lineage>
        <taxon>Eukaryota</taxon>
        <taxon>Viridiplantae</taxon>
        <taxon>Streptophyta</taxon>
        <taxon>Embryophyta</taxon>
        <taxon>Tracheophyta</taxon>
        <taxon>Spermatophyta</taxon>
        <taxon>Magnoliopsida</taxon>
        <taxon>eudicotyledons</taxon>
        <taxon>Gunneridae</taxon>
        <taxon>Pentapetalae</taxon>
        <taxon>rosids</taxon>
        <taxon>malvids</taxon>
        <taxon>Malvales</taxon>
        <taxon>Malvaceae</taxon>
        <taxon>Malvoideae</taxon>
        <taxon>Hibiscus</taxon>
    </lineage>
</organism>
<dbReference type="SUPFAM" id="SSF55895">
    <property type="entry name" value="Ribonuclease Rh-like"/>
    <property type="match status" value="1"/>
</dbReference>
<dbReference type="GO" id="GO:0005576">
    <property type="term" value="C:extracellular region"/>
    <property type="evidence" value="ECO:0007669"/>
    <property type="project" value="TreeGrafter"/>
</dbReference>
<accession>A0A6A3A870</accession>
<dbReference type="GO" id="GO:0003723">
    <property type="term" value="F:RNA binding"/>
    <property type="evidence" value="ECO:0007669"/>
    <property type="project" value="InterPro"/>
</dbReference>
<dbReference type="AlphaFoldDB" id="A0A6A3A870"/>
<proteinExistence type="inferred from homology"/>
<dbReference type="OrthoDB" id="1001880at2759"/>
<dbReference type="PANTHER" id="PTHR11240">
    <property type="entry name" value="RIBONUCLEASE T2"/>
    <property type="match status" value="1"/>
</dbReference>
<dbReference type="Pfam" id="PF00445">
    <property type="entry name" value="Ribonuclease_T2"/>
    <property type="match status" value="1"/>
</dbReference>
<comment type="caution">
    <text evidence="3">The sequence shown here is derived from an EMBL/GenBank/DDBJ whole genome shotgun (WGS) entry which is preliminary data.</text>
</comment>
<dbReference type="InterPro" id="IPR001568">
    <property type="entry name" value="RNase_T2-like"/>
</dbReference>
<dbReference type="GO" id="GO:0006401">
    <property type="term" value="P:RNA catabolic process"/>
    <property type="evidence" value="ECO:0007669"/>
    <property type="project" value="TreeGrafter"/>
</dbReference>
<name>A0A6A3A870_HIBSY</name>
<keyword evidence="4" id="KW-1185">Reference proteome</keyword>
<evidence type="ECO:0000313" key="4">
    <source>
        <dbReference type="Proteomes" id="UP000436088"/>
    </source>
</evidence>
<comment type="similarity">
    <text evidence="1 2">Belongs to the RNase T2 family.</text>
</comment>
<dbReference type="Proteomes" id="UP000436088">
    <property type="component" value="Unassembled WGS sequence"/>
</dbReference>
<reference evidence="3" key="1">
    <citation type="submission" date="2019-09" db="EMBL/GenBank/DDBJ databases">
        <title>Draft genome information of white flower Hibiscus syriacus.</title>
        <authorList>
            <person name="Kim Y.-M."/>
        </authorList>
    </citation>
    <scope>NUCLEOTIDE SEQUENCE [LARGE SCALE GENOMIC DNA]</scope>
    <source>
        <strain evidence="3">YM2019G1</strain>
    </source>
</reference>
<evidence type="ECO:0000256" key="1">
    <source>
        <dbReference type="ARBA" id="ARBA00007469"/>
    </source>
</evidence>
<protein>
    <submittedName>
        <fullName evidence="3">Uncharacterized protein</fullName>
    </submittedName>
</protein>
<sequence length="183" mass="21446">MFTIHGIWPQDINDQPIDPYSKFPQCTRTTPPLAQMIMPSLTPILQDMHYLWPNLKNPTDTQAKEIFWEHEWDAQGKCSAYPMDPLRYFESGLRLTQNLPNPDFSLQSTRFYTVQDILNKVRQDVHFGAEISCNRNRTGTVQLFEIHLCYEKPTPPELIHKMRDCPHPTRGRCPNLFDNVYVP</sequence>
<dbReference type="EMBL" id="VEPZ02001032">
    <property type="protein sequence ID" value="KAE8700083.1"/>
    <property type="molecule type" value="Genomic_DNA"/>
</dbReference>
<dbReference type="InterPro" id="IPR036430">
    <property type="entry name" value="RNase_T2-like_sf"/>
</dbReference>